<proteinExistence type="predicted"/>
<dbReference type="PROSITE" id="PS00892">
    <property type="entry name" value="HIT_1"/>
    <property type="match status" value="1"/>
</dbReference>
<dbReference type="PRINTS" id="PR00332">
    <property type="entry name" value="HISTRIAD"/>
</dbReference>
<keyword evidence="6" id="KW-1185">Reference proteome</keyword>
<dbReference type="PANTHER" id="PTHR46648:SF1">
    <property type="entry name" value="ADENOSINE 5'-MONOPHOSPHORAMIDASE HNT1"/>
    <property type="match status" value="1"/>
</dbReference>
<evidence type="ECO:0000256" key="1">
    <source>
        <dbReference type="PIRSR" id="PIRSR601310-1"/>
    </source>
</evidence>
<evidence type="ECO:0000256" key="2">
    <source>
        <dbReference type="PIRSR" id="PIRSR601310-3"/>
    </source>
</evidence>
<gene>
    <name evidence="5" type="ORF">FAD_1862</name>
</gene>
<organism evidence="5 6">
    <name type="scientific">Ferroplasma acidiphilum</name>
    <dbReference type="NCBI Taxonomy" id="74969"/>
    <lineage>
        <taxon>Archaea</taxon>
        <taxon>Methanobacteriati</taxon>
        <taxon>Thermoplasmatota</taxon>
        <taxon>Thermoplasmata</taxon>
        <taxon>Thermoplasmatales</taxon>
        <taxon>Ferroplasmaceae</taxon>
        <taxon>Ferroplasma</taxon>
    </lineage>
</organism>
<evidence type="ECO:0000259" key="4">
    <source>
        <dbReference type="PROSITE" id="PS51084"/>
    </source>
</evidence>
<dbReference type="AlphaFoldDB" id="A0A1V0N6F0"/>
<dbReference type="GeneID" id="31677352"/>
<feature type="short sequence motif" description="Histidine triad motif" evidence="2 3">
    <location>
        <begin position="99"/>
        <end position="103"/>
    </location>
</feature>
<protein>
    <submittedName>
        <fullName evidence="5">Asymmetrical bis(5'-nucleosyl)-tetraphosphatase</fullName>
    </submittedName>
</protein>
<dbReference type="OrthoDB" id="26806at2157"/>
<dbReference type="Proteomes" id="UP000192050">
    <property type="component" value="Chromosome"/>
</dbReference>
<dbReference type="Gene3D" id="3.30.428.10">
    <property type="entry name" value="HIT-like"/>
    <property type="match status" value="1"/>
</dbReference>
<dbReference type="PROSITE" id="PS51084">
    <property type="entry name" value="HIT_2"/>
    <property type="match status" value="1"/>
</dbReference>
<dbReference type="InterPro" id="IPR036265">
    <property type="entry name" value="HIT-like_sf"/>
</dbReference>
<sequence length="141" mass="16310">MYDETCIFCREIANKGNAAFVYRGVNILAFMDNAPIEEGHVLVIPRNHYENIYDIDKDIYLELQLAVKRISIAVKNVLKTDGLNIGQNNGRVANQVVMHYHVHIIPRYYRKKINWERENANIDDLEIIAAKIRAGIKEVEL</sequence>
<dbReference type="InterPro" id="IPR011146">
    <property type="entry name" value="HIT-like"/>
</dbReference>
<dbReference type="SUPFAM" id="SSF54197">
    <property type="entry name" value="HIT-like"/>
    <property type="match status" value="1"/>
</dbReference>
<dbReference type="GO" id="GO:0009117">
    <property type="term" value="P:nucleotide metabolic process"/>
    <property type="evidence" value="ECO:0007669"/>
    <property type="project" value="TreeGrafter"/>
</dbReference>
<reference evidence="5 6" key="1">
    <citation type="submission" date="2011-10" db="EMBL/GenBank/DDBJ databases">
        <title>Metabolic and evolutionary patterns in the extreme acidophile Ferroplasma acidiphilum.</title>
        <authorList>
            <person name="Golyshina O.V."/>
            <person name="Kozyavkin S.A."/>
            <person name="Tatusov R.L."/>
            <person name="Slesarev A.I."/>
            <person name="Golyshin P.N."/>
        </authorList>
    </citation>
    <scope>NUCLEOTIDE SEQUENCE [LARGE SCALE GENOMIC DNA]</scope>
    <source>
        <strain evidence="6">Y</strain>
    </source>
</reference>
<dbReference type="STRING" id="74969.FAD_1862"/>
<dbReference type="InterPro" id="IPR039384">
    <property type="entry name" value="HINT"/>
</dbReference>
<dbReference type="GO" id="GO:0003824">
    <property type="term" value="F:catalytic activity"/>
    <property type="evidence" value="ECO:0007669"/>
    <property type="project" value="InterPro"/>
</dbReference>
<dbReference type="EMBL" id="CP015363">
    <property type="protein sequence ID" value="ARD85697.1"/>
    <property type="molecule type" value="Genomic_DNA"/>
</dbReference>
<evidence type="ECO:0000313" key="5">
    <source>
        <dbReference type="EMBL" id="ARD85697.1"/>
    </source>
</evidence>
<dbReference type="RefSeq" id="WP_081143126.1">
    <property type="nucleotide sequence ID" value="NZ_CP015363.1"/>
</dbReference>
<dbReference type="KEGG" id="fai:FAD_1862"/>
<feature type="active site" description="Tele-AMP-histidine intermediate" evidence="1">
    <location>
        <position position="101"/>
    </location>
</feature>
<dbReference type="PANTHER" id="PTHR46648">
    <property type="entry name" value="HIT FAMILY PROTEIN 1"/>
    <property type="match status" value="1"/>
</dbReference>
<evidence type="ECO:0000256" key="3">
    <source>
        <dbReference type="PROSITE-ProRule" id="PRU00464"/>
    </source>
</evidence>
<dbReference type="CDD" id="cd01277">
    <property type="entry name" value="HINT_subgroup"/>
    <property type="match status" value="1"/>
</dbReference>
<accession>A0A1V0N6F0</accession>
<dbReference type="InterPro" id="IPR019808">
    <property type="entry name" value="Histidine_triad_CS"/>
</dbReference>
<dbReference type="InterPro" id="IPR001310">
    <property type="entry name" value="Histidine_triad_HIT"/>
</dbReference>
<name>A0A1V0N6F0_9ARCH</name>
<evidence type="ECO:0000313" key="6">
    <source>
        <dbReference type="Proteomes" id="UP000192050"/>
    </source>
</evidence>
<dbReference type="Pfam" id="PF01230">
    <property type="entry name" value="HIT"/>
    <property type="match status" value="1"/>
</dbReference>
<feature type="domain" description="HIT" evidence="4">
    <location>
        <begin position="7"/>
        <end position="115"/>
    </location>
</feature>